<gene>
    <name evidence="1" type="ORF">ERS132531_01553</name>
</gene>
<dbReference type="EMBL" id="FILX01000032">
    <property type="protein sequence ID" value="CYX87759.1"/>
    <property type="molecule type" value="Genomic_DNA"/>
</dbReference>
<name>A0A0Z8X7U8_STRSU</name>
<evidence type="ECO:0000313" key="1">
    <source>
        <dbReference type="EMBL" id="CYX87759.1"/>
    </source>
</evidence>
<dbReference type="Proteomes" id="UP000074903">
    <property type="component" value="Unassembled WGS sequence"/>
</dbReference>
<reference evidence="1 2" key="1">
    <citation type="submission" date="2016-02" db="EMBL/GenBank/DDBJ databases">
        <authorList>
            <consortium name="Pathogen Informatics"/>
        </authorList>
    </citation>
    <scope>NUCLEOTIDE SEQUENCE [LARGE SCALE GENOMIC DNA]</scope>
    <source>
        <strain evidence="1 2">SS993</strain>
    </source>
</reference>
<dbReference type="RefSeq" id="WP_044765162.1">
    <property type="nucleotide sequence ID" value="NZ_CEHB01000061.1"/>
</dbReference>
<accession>A0A0Z8X7U8</accession>
<protein>
    <submittedName>
        <fullName evidence="1">Uncharacterized protein</fullName>
    </submittedName>
</protein>
<proteinExistence type="predicted"/>
<dbReference type="AlphaFoldDB" id="A0A0Z8X7U8"/>
<sequence length="147" mass="17353">MKQYFKQFEERLQVAEEKLDILSDWHIAKGHKGATEIAEECRTAVTSLWMEFYRLSEAYKEAEAGHEEFYQANVDYLLGELRKHDNILLENALSIGKDRPNYLLFDYLDKEQRIFENPNNLATAPTGNIWHYIRSLIIKDQKERGIL</sequence>
<organism evidence="1 2">
    <name type="scientific">Streptococcus suis</name>
    <dbReference type="NCBI Taxonomy" id="1307"/>
    <lineage>
        <taxon>Bacteria</taxon>
        <taxon>Bacillati</taxon>
        <taxon>Bacillota</taxon>
        <taxon>Bacilli</taxon>
        <taxon>Lactobacillales</taxon>
        <taxon>Streptococcaceae</taxon>
        <taxon>Streptococcus</taxon>
    </lineage>
</organism>
<evidence type="ECO:0000313" key="2">
    <source>
        <dbReference type="Proteomes" id="UP000074903"/>
    </source>
</evidence>